<dbReference type="AlphaFoldDB" id="A0A8X6JJW5"/>
<evidence type="ECO:0000313" key="1">
    <source>
        <dbReference type="EMBL" id="GFR09471.1"/>
    </source>
</evidence>
<dbReference type="Proteomes" id="UP000887116">
    <property type="component" value="Unassembled WGS sequence"/>
</dbReference>
<evidence type="ECO:0000313" key="2">
    <source>
        <dbReference type="Proteomes" id="UP000887116"/>
    </source>
</evidence>
<proteinExistence type="predicted"/>
<protein>
    <submittedName>
        <fullName evidence="1">Uncharacterized protein</fullName>
    </submittedName>
</protein>
<reference evidence="1" key="1">
    <citation type="submission" date="2020-07" db="EMBL/GenBank/DDBJ databases">
        <title>Multicomponent nature underlies the extraordinary mechanical properties of spider dragline silk.</title>
        <authorList>
            <person name="Kono N."/>
            <person name="Nakamura H."/>
            <person name="Mori M."/>
            <person name="Yoshida Y."/>
            <person name="Ohtoshi R."/>
            <person name="Malay A.D."/>
            <person name="Moran D.A.P."/>
            <person name="Tomita M."/>
            <person name="Numata K."/>
            <person name="Arakawa K."/>
        </authorList>
    </citation>
    <scope>NUCLEOTIDE SEQUENCE</scope>
</reference>
<gene>
    <name evidence="1" type="ORF">TNCT_470451</name>
</gene>
<organism evidence="1 2">
    <name type="scientific">Trichonephila clavata</name>
    <name type="common">Joro spider</name>
    <name type="synonym">Nephila clavata</name>
    <dbReference type="NCBI Taxonomy" id="2740835"/>
    <lineage>
        <taxon>Eukaryota</taxon>
        <taxon>Metazoa</taxon>
        <taxon>Ecdysozoa</taxon>
        <taxon>Arthropoda</taxon>
        <taxon>Chelicerata</taxon>
        <taxon>Arachnida</taxon>
        <taxon>Araneae</taxon>
        <taxon>Araneomorphae</taxon>
        <taxon>Entelegynae</taxon>
        <taxon>Araneoidea</taxon>
        <taxon>Nephilidae</taxon>
        <taxon>Trichonephila</taxon>
    </lineage>
</organism>
<dbReference type="EMBL" id="BMAO01016553">
    <property type="protein sequence ID" value="GFR09471.1"/>
    <property type="molecule type" value="Genomic_DNA"/>
</dbReference>
<name>A0A8X6JJW5_TRICU</name>
<comment type="caution">
    <text evidence="1">The sequence shown here is derived from an EMBL/GenBank/DDBJ whole genome shotgun (WGS) entry which is preliminary data.</text>
</comment>
<sequence>MDRCMAGRREFPKLHMHAFSSSLSEYRCLSSVKIDVIGDVTYYFLSDVGSCSFRKTLASLIGGYCLPHFIHNLDCTLAGRQPEQIWERY</sequence>
<accession>A0A8X6JJW5</accession>
<keyword evidence="2" id="KW-1185">Reference proteome</keyword>